<organism evidence="1 2">
    <name type="scientific">Pseudomonas arsenicoxydans</name>
    <dbReference type="NCBI Taxonomy" id="702115"/>
    <lineage>
        <taxon>Bacteria</taxon>
        <taxon>Pseudomonadati</taxon>
        <taxon>Pseudomonadota</taxon>
        <taxon>Gammaproteobacteria</taxon>
        <taxon>Pseudomonadales</taxon>
        <taxon>Pseudomonadaceae</taxon>
        <taxon>Pseudomonas</taxon>
    </lineage>
</organism>
<accession>A0A1H0QQB6</accession>
<sequence>MKPDSFTFDRRLFDLLQQEGYAQFTTRELRDAYAKHLEGTSFRLSDVRRYVYDQIRRMLHVGWVVQDVERRKRGQVYHLQPFPERLKLEFVEHGFENNFNSSSTPREEQIRQARDTVLVKVDPDTTQHLESLLKETRLDFLSAMGETERYKQLLDEMPQLKDRLEGEYLEARDRSSRLLGHLRAVEKVLKTFTSKL</sequence>
<dbReference type="Proteomes" id="UP000198827">
    <property type="component" value="Chromosome I"/>
</dbReference>
<name>A0A1H0QQB6_9PSED</name>
<dbReference type="RefSeq" id="WP_090185476.1">
    <property type="nucleotide sequence ID" value="NZ_LT629705.1"/>
</dbReference>
<dbReference type="OrthoDB" id="6120820at2"/>
<proteinExistence type="predicted"/>
<reference evidence="1 2" key="1">
    <citation type="submission" date="2016-10" db="EMBL/GenBank/DDBJ databases">
        <authorList>
            <person name="de Groot N.N."/>
        </authorList>
    </citation>
    <scope>NUCLEOTIDE SEQUENCE [LARGE SCALE GENOMIC DNA]</scope>
    <source>
        <strain evidence="1 2">CECT 7543</strain>
    </source>
</reference>
<evidence type="ECO:0000313" key="1">
    <source>
        <dbReference type="EMBL" id="SDP19370.1"/>
    </source>
</evidence>
<protein>
    <submittedName>
        <fullName evidence="1">Uncharacterized protein</fullName>
    </submittedName>
</protein>
<gene>
    <name evidence="1" type="ORF">SAMN04489798_4973</name>
</gene>
<dbReference type="AlphaFoldDB" id="A0A1H0QQB6"/>
<evidence type="ECO:0000313" key="2">
    <source>
        <dbReference type="Proteomes" id="UP000198827"/>
    </source>
</evidence>
<dbReference type="EMBL" id="LT629705">
    <property type="protein sequence ID" value="SDP19370.1"/>
    <property type="molecule type" value="Genomic_DNA"/>
</dbReference>